<sequence length="107" mass="11869">MVGNWQCWFDILVLARGQSTDMFLIRFFMAGIWIIGSDGRLNCDSIVAAHSRNRPILPLASGCQPRKTKLVRISFAFKAFADASLTNGFCPVASATLFTACYTSRAW</sequence>
<proteinExistence type="predicted"/>
<keyword evidence="2" id="KW-1185">Reference proteome</keyword>
<dbReference type="EMBL" id="LHQQ01000164">
    <property type="protein sequence ID" value="KOS40426.1"/>
    <property type="molecule type" value="Genomic_DNA"/>
</dbReference>
<protein>
    <submittedName>
        <fullName evidence="1">Uncharacterized protein</fullName>
    </submittedName>
</protein>
<organism evidence="1 2">
    <name type="scientific">Penicillium nordicum</name>
    <dbReference type="NCBI Taxonomy" id="229535"/>
    <lineage>
        <taxon>Eukaryota</taxon>
        <taxon>Fungi</taxon>
        <taxon>Dikarya</taxon>
        <taxon>Ascomycota</taxon>
        <taxon>Pezizomycotina</taxon>
        <taxon>Eurotiomycetes</taxon>
        <taxon>Eurotiomycetidae</taxon>
        <taxon>Eurotiales</taxon>
        <taxon>Aspergillaceae</taxon>
        <taxon>Penicillium</taxon>
    </lineage>
</organism>
<evidence type="ECO:0000313" key="1">
    <source>
        <dbReference type="EMBL" id="KOS40426.1"/>
    </source>
</evidence>
<name>A0A0M8NVW4_9EURO</name>
<dbReference type="Proteomes" id="UP000037696">
    <property type="component" value="Unassembled WGS sequence"/>
</dbReference>
<reference evidence="1 2" key="1">
    <citation type="submission" date="2015-08" db="EMBL/GenBank/DDBJ databases">
        <title>Genome sequencing of Penicillium nordicum.</title>
        <authorList>
            <person name="Nguyen H.D."/>
            <person name="Seifert K.A."/>
        </authorList>
    </citation>
    <scope>NUCLEOTIDE SEQUENCE [LARGE SCALE GENOMIC DNA]</scope>
    <source>
        <strain evidence="1 2">DAOMC 185683</strain>
    </source>
</reference>
<comment type="caution">
    <text evidence="1">The sequence shown here is derived from an EMBL/GenBank/DDBJ whole genome shotgun (WGS) entry which is preliminary data.</text>
</comment>
<evidence type="ECO:0000313" key="2">
    <source>
        <dbReference type="Proteomes" id="UP000037696"/>
    </source>
</evidence>
<dbReference type="AlphaFoldDB" id="A0A0M8NVW4"/>
<accession>A0A0M8NVW4</accession>
<gene>
    <name evidence="1" type="ORF">ACN38_g8731</name>
</gene>